<dbReference type="Gene3D" id="1.10.600.10">
    <property type="entry name" value="Farnesyl Diphosphate Synthase"/>
    <property type="match status" value="1"/>
</dbReference>
<comment type="caution">
    <text evidence="4">The sequence shown here is derived from an EMBL/GenBank/DDBJ whole genome shotgun (WGS) entry which is preliminary data.</text>
</comment>
<dbReference type="GO" id="GO:0016114">
    <property type="term" value="P:terpenoid biosynthetic process"/>
    <property type="evidence" value="ECO:0007669"/>
    <property type="project" value="InterPro"/>
</dbReference>
<evidence type="ECO:0000256" key="2">
    <source>
        <dbReference type="SAM" id="MobiDB-lite"/>
    </source>
</evidence>
<gene>
    <name evidence="4" type="ORF">EJB05_12945</name>
</gene>
<feature type="domain" description="Terpene synthase metal-binding" evidence="3">
    <location>
        <begin position="19"/>
        <end position="138"/>
    </location>
</feature>
<keyword evidence="1" id="KW-0479">Metal-binding</keyword>
<evidence type="ECO:0000259" key="3">
    <source>
        <dbReference type="Pfam" id="PF03936"/>
    </source>
</evidence>
<name>A0A5J9VSV4_9POAL</name>
<protein>
    <recommendedName>
        <fullName evidence="3">Terpene synthase metal-binding domain-containing protein</fullName>
    </recommendedName>
</protein>
<reference evidence="4 5" key="1">
    <citation type="journal article" date="2019" name="Sci. Rep.">
        <title>A high-quality genome of Eragrostis curvula grass provides insights into Poaceae evolution and supports new strategies to enhance forage quality.</title>
        <authorList>
            <person name="Carballo J."/>
            <person name="Santos B.A.C.M."/>
            <person name="Zappacosta D."/>
            <person name="Garbus I."/>
            <person name="Selva J.P."/>
            <person name="Gallo C.A."/>
            <person name="Diaz A."/>
            <person name="Albertini E."/>
            <person name="Caccamo M."/>
            <person name="Echenique V."/>
        </authorList>
    </citation>
    <scope>NUCLEOTIDE SEQUENCE [LARGE SCALE GENOMIC DNA]</scope>
    <source>
        <strain evidence="5">cv. Victoria</strain>
        <tissue evidence="4">Leaf</tissue>
    </source>
</reference>
<organism evidence="4 5">
    <name type="scientific">Eragrostis curvula</name>
    <name type="common">weeping love grass</name>
    <dbReference type="NCBI Taxonomy" id="38414"/>
    <lineage>
        <taxon>Eukaryota</taxon>
        <taxon>Viridiplantae</taxon>
        <taxon>Streptophyta</taxon>
        <taxon>Embryophyta</taxon>
        <taxon>Tracheophyta</taxon>
        <taxon>Spermatophyta</taxon>
        <taxon>Magnoliopsida</taxon>
        <taxon>Liliopsida</taxon>
        <taxon>Poales</taxon>
        <taxon>Poaceae</taxon>
        <taxon>PACMAD clade</taxon>
        <taxon>Chloridoideae</taxon>
        <taxon>Eragrostideae</taxon>
        <taxon>Eragrostidinae</taxon>
        <taxon>Eragrostis</taxon>
    </lineage>
</organism>
<dbReference type="GO" id="GO:0000287">
    <property type="term" value="F:magnesium ion binding"/>
    <property type="evidence" value="ECO:0007669"/>
    <property type="project" value="InterPro"/>
</dbReference>
<evidence type="ECO:0000313" key="4">
    <source>
        <dbReference type="EMBL" id="TVU39522.1"/>
    </source>
</evidence>
<dbReference type="Pfam" id="PF03936">
    <property type="entry name" value="Terpene_synth_C"/>
    <property type="match status" value="1"/>
</dbReference>
<dbReference type="Gramene" id="TVU39522">
    <property type="protein sequence ID" value="TVU39522"/>
    <property type="gene ID" value="EJB05_12945"/>
</dbReference>
<dbReference type="InterPro" id="IPR050148">
    <property type="entry name" value="Terpene_synthase-like"/>
</dbReference>
<dbReference type="GO" id="GO:0010333">
    <property type="term" value="F:terpene synthase activity"/>
    <property type="evidence" value="ECO:0007669"/>
    <property type="project" value="InterPro"/>
</dbReference>
<keyword evidence="5" id="KW-1185">Reference proteome</keyword>
<proteinExistence type="predicted"/>
<dbReference type="InterPro" id="IPR005630">
    <property type="entry name" value="Terpene_synthase_metal-bd"/>
</dbReference>
<dbReference type="InterPro" id="IPR008949">
    <property type="entry name" value="Isoprenoid_synthase_dom_sf"/>
</dbReference>
<dbReference type="EMBL" id="RWGY01000007">
    <property type="protein sequence ID" value="TVU39522.1"/>
    <property type="molecule type" value="Genomic_DNA"/>
</dbReference>
<sequence length="163" mass="17947">VVEGEWAGREAGVRKGPCVVECFFCATCIAPEPHLAECREVLAKVGTLIVHLDDIYDVHGTLDELEAWCDVSEAALPEYMKAMYSAIVSTSVTAAGRVLEKQGYDVLPLYRKGWHELCKAFLVEARWQVQGIVPSFQEEIPQQRAGDVDGSSPAAPRPAYRNP</sequence>
<dbReference type="PANTHER" id="PTHR31225">
    <property type="entry name" value="OS04G0344100 PROTEIN-RELATED"/>
    <property type="match status" value="1"/>
</dbReference>
<dbReference type="Proteomes" id="UP000324897">
    <property type="component" value="Chromosome 4"/>
</dbReference>
<dbReference type="SUPFAM" id="SSF48576">
    <property type="entry name" value="Terpenoid synthases"/>
    <property type="match status" value="1"/>
</dbReference>
<feature type="region of interest" description="Disordered" evidence="2">
    <location>
        <begin position="140"/>
        <end position="163"/>
    </location>
</feature>
<accession>A0A5J9VSV4</accession>
<feature type="non-terminal residue" evidence="4">
    <location>
        <position position="1"/>
    </location>
</feature>
<dbReference type="AlphaFoldDB" id="A0A5J9VSV4"/>
<dbReference type="OrthoDB" id="756514at2759"/>
<evidence type="ECO:0000256" key="1">
    <source>
        <dbReference type="ARBA" id="ARBA00022723"/>
    </source>
</evidence>
<dbReference type="PANTHER" id="PTHR31225:SF232">
    <property type="entry name" value="TERPENE SYNTHASE METAL-BINDING DOMAIN-CONTAINING PROTEIN"/>
    <property type="match status" value="1"/>
</dbReference>
<evidence type="ECO:0000313" key="5">
    <source>
        <dbReference type="Proteomes" id="UP000324897"/>
    </source>
</evidence>